<dbReference type="Gene3D" id="3.40.50.1860">
    <property type="match status" value="2"/>
</dbReference>
<dbReference type="GO" id="GO:0008881">
    <property type="term" value="F:glutamate racemase activity"/>
    <property type="evidence" value="ECO:0007669"/>
    <property type="project" value="UniProtKB-EC"/>
</dbReference>
<dbReference type="InterPro" id="IPR001920">
    <property type="entry name" value="Asp/Glu_race"/>
</dbReference>
<evidence type="ECO:0000313" key="1">
    <source>
        <dbReference type="EMBL" id="MBP2025898.1"/>
    </source>
</evidence>
<reference evidence="1 2" key="1">
    <citation type="submission" date="2021-03" db="EMBL/GenBank/DDBJ databases">
        <title>Genomic Encyclopedia of Type Strains, Phase IV (KMG-IV): sequencing the most valuable type-strain genomes for metagenomic binning, comparative biology and taxonomic classification.</title>
        <authorList>
            <person name="Goeker M."/>
        </authorList>
    </citation>
    <scope>NUCLEOTIDE SEQUENCE [LARGE SCALE GENOMIC DNA]</scope>
    <source>
        <strain evidence="1 2">DSM 27563</strain>
    </source>
</reference>
<dbReference type="EMBL" id="JAGGLJ010000014">
    <property type="protein sequence ID" value="MBP2025898.1"/>
    <property type="molecule type" value="Genomic_DNA"/>
</dbReference>
<organism evidence="1 2">
    <name type="scientific">Peptoniphilus stercorisuis</name>
    <dbReference type="NCBI Taxonomy" id="1436965"/>
    <lineage>
        <taxon>Bacteria</taxon>
        <taxon>Bacillati</taxon>
        <taxon>Bacillota</taxon>
        <taxon>Tissierellia</taxon>
        <taxon>Tissierellales</taxon>
        <taxon>Peptoniphilaceae</taxon>
        <taxon>Peptoniphilus</taxon>
    </lineage>
</organism>
<keyword evidence="2" id="KW-1185">Reference proteome</keyword>
<dbReference type="RefSeq" id="WP_210061590.1">
    <property type="nucleotide sequence ID" value="NZ_JAGGLJ010000014.1"/>
</dbReference>
<dbReference type="SUPFAM" id="SSF53681">
    <property type="entry name" value="Aspartate/glutamate racemase"/>
    <property type="match status" value="1"/>
</dbReference>
<dbReference type="EC" id="5.1.1.3" evidence="1"/>
<comment type="caution">
    <text evidence="1">The sequence shown here is derived from an EMBL/GenBank/DDBJ whole genome shotgun (WGS) entry which is preliminary data.</text>
</comment>
<evidence type="ECO:0000313" key="2">
    <source>
        <dbReference type="Proteomes" id="UP001519306"/>
    </source>
</evidence>
<name>A0ABS4KDQ3_9FIRM</name>
<accession>A0ABS4KDQ3</accession>
<keyword evidence="1" id="KW-0413">Isomerase</keyword>
<proteinExistence type="predicted"/>
<sequence>MNFKKIGILDDSIGGIKVLNSLKEIYTNENFIYFADLKEYPYGLKKLSSEKLAKNSFENISKEDLKLLVITNPAISMSLKEEDIKIIDGINRSIEKLNYKNSLVLGSKLSLNLLEKRLGFNIDKVDAQMLINLATDGDKNYYIITKLISEYIKDKKEVILFDSNLLLFKDYFLNYNKNLKVYSLEDFILEDVGDYLKDDLRHLASNRQKVKYYTSDYRIAFYKSAEEFFDDRFSSVKIFKE</sequence>
<gene>
    <name evidence="1" type="ORF">J2Z71_001447</name>
</gene>
<dbReference type="Proteomes" id="UP001519306">
    <property type="component" value="Unassembled WGS sequence"/>
</dbReference>
<protein>
    <submittedName>
        <fullName evidence="1">Glutamate racemase</fullName>
        <ecNumber evidence="1">5.1.1.3</ecNumber>
    </submittedName>
</protein>